<feature type="transmembrane region" description="Helical" evidence="5">
    <location>
        <begin position="168"/>
        <end position="193"/>
    </location>
</feature>
<dbReference type="Gene3D" id="1.20.1250.20">
    <property type="entry name" value="MFS general substrate transporter like domains"/>
    <property type="match status" value="1"/>
</dbReference>
<evidence type="ECO:0000256" key="3">
    <source>
        <dbReference type="ARBA" id="ARBA00022989"/>
    </source>
</evidence>
<evidence type="ECO:0000259" key="6">
    <source>
        <dbReference type="PROSITE" id="PS50850"/>
    </source>
</evidence>
<dbReference type="PANTHER" id="PTHR23534">
    <property type="entry name" value="MFS PERMEASE"/>
    <property type="match status" value="1"/>
</dbReference>
<dbReference type="EMBL" id="JAGIOO010000001">
    <property type="protein sequence ID" value="MBP2473720.1"/>
    <property type="molecule type" value="Genomic_DNA"/>
</dbReference>
<evidence type="ECO:0000256" key="5">
    <source>
        <dbReference type="SAM" id="Phobius"/>
    </source>
</evidence>
<keyword evidence="2 5" id="KW-0812">Transmembrane</keyword>
<feature type="transmembrane region" description="Helical" evidence="5">
    <location>
        <begin position="241"/>
        <end position="261"/>
    </location>
</feature>
<comment type="subcellular location">
    <subcellularLocation>
        <location evidence="1">Cell membrane</location>
        <topology evidence="1">Multi-pass membrane protein</topology>
    </subcellularLocation>
</comment>
<feature type="domain" description="Major facilitator superfamily (MFS) profile" evidence="6">
    <location>
        <begin position="11"/>
        <end position="417"/>
    </location>
</feature>
<feature type="transmembrane region" description="Helical" evidence="5">
    <location>
        <begin position="302"/>
        <end position="322"/>
    </location>
</feature>
<feature type="transmembrane region" description="Helical" evidence="5">
    <location>
        <begin position="273"/>
        <end position="295"/>
    </location>
</feature>
<dbReference type="PROSITE" id="PS50850">
    <property type="entry name" value="MFS"/>
    <property type="match status" value="1"/>
</dbReference>
<dbReference type="RefSeq" id="WP_086788780.1">
    <property type="nucleotide sequence ID" value="NZ_JAGIOO010000001.1"/>
</dbReference>
<feature type="transmembrane region" description="Helical" evidence="5">
    <location>
        <begin position="393"/>
        <end position="415"/>
    </location>
</feature>
<dbReference type="Proteomes" id="UP001519363">
    <property type="component" value="Unassembled WGS sequence"/>
</dbReference>
<dbReference type="InterPro" id="IPR011701">
    <property type="entry name" value="MFS"/>
</dbReference>
<comment type="caution">
    <text evidence="7">The sequence shown here is derived from an EMBL/GenBank/DDBJ whole genome shotgun (WGS) entry which is preliminary data.</text>
</comment>
<evidence type="ECO:0000256" key="4">
    <source>
        <dbReference type="ARBA" id="ARBA00023136"/>
    </source>
</evidence>
<dbReference type="SUPFAM" id="SSF103473">
    <property type="entry name" value="MFS general substrate transporter"/>
    <property type="match status" value="1"/>
</dbReference>
<name>A0ABS5AAW5_9PSEU</name>
<keyword evidence="3 5" id="KW-1133">Transmembrane helix</keyword>
<keyword evidence="4 5" id="KW-0472">Membrane</keyword>
<proteinExistence type="predicted"/>
<evidence type="ECO:0000256" key="2">
    <source>
        <dbReference type="ARBA" id="ARBA00022692"/>
    </source>
</evidence>
<feature type="transmembrane region" description="Helical" evidence="5">
    <location>
        <begin position="79"/>
        <end position="98"/>
    </location>
</feature>
<feature type="transmembrane region" description="Helical" evidence="5">
    <location>
        <begin position="137"/>
        <end position="156"/>
    </location>
</feature>
<dbReference type="PANTHER" id="PTHR23534:SF1">
    <property type="entry name" value="MAJOR FACILITATOR SUPERFAMILY PROTEIN"/>
    <property type="match status" value="1"/>
</dbReference>
<dbReference type="InterPro" id="IPR020846">
    <property type="entry name" value="MFS_dom"/>
</dbReference>
<dbReference type="InterPro" id="IPR036259">
    <property type="entry name" value="MFS_trans_sf"/>
</dbReference>
<protein>
    <submittedName>
        <fullName evidence="7">MFS family permease</fullName>
    </submittedName>
</protein>
<feature type="transmembrane region" description="Helical" evidence="5">
    <location>
        <begin position="44"/>
        <end position="67"/>
    </location>
</feature>
<gene>
    <name evidence="7" type="ORF">JOF53_002592</name>
</gene>
<keyword evidence="8" id="KW-1185">Reference proteome</keyword>
<feature type="transmembrane region" description="Helical" evidence="5">
    <location>
        <begin position="12"/>
        <end position="38"/>
    </location>
</feature>
<feature type="transmembrane region" description="Helical" evidence="5">
    <location>
        <begin position="104"/>
        <end position="125"/>
    </location>
</feature>
<accession>A0ABS5AAW5</accession>
<evidence type="ECO:0000256" key="1">
    <source>
        <dbReference type="ARBA" id="ARBA00004651"/>
    </source>
</evidence>
<evidence type="ECO:0000313" key="7">
    <source>
        <dbReference type="EMBL" id="MBP2473720.1"/>
    </source>
</evidence>
<feature type="transmembrane region" description="Helical" evidence="5">
    <location>
        <begin position="334"/>
        <end position="358"/>
    </location>
</feature>
<sequence>MTAPAGVQHRVLGTLAVTQVLGACGTAAGIAVSALAAAELSGSPAVGGLAATAATVGSALLAVPAAALAQRRGRRPALLLGYGVGAAGALLAVLALVLGSALLLIGALCLYGGGSMAGLAARYAATDLAPPDRRARALSVVVWASTLGVVLGPNLAGPTGRLVASVGLPVASGAYLVTAACLGGSALVVGLLLRPDPLLTARSLLPPEPEPECPAHGSVTVVPPRTQRAAAWKLLRGRTALAVWGIVLSHASMVGLMSMTPVHLDHGGHSLDVVGLVVSVHAAAMYVASPVFGWLADRHGRIGVMGVGAALVVAAAGLAATADDTDAPQLAVSLVVLGFAWSAGIVAGSALLTETVPLADRPAVQGLSDLLMNIGGAAGGVLAGVLVTAGSFALLGLVVGVLALPLLVVCAGLALRD</sequence>
<evidence type="ECO:0000313" key="8">
    <source>
        <dbReference type="Proteomes" id="UP001519363"/>
    </source>
</evidence>
<feature type="transmembrane region" description="Helical" evidence="5">
    <location>
        <begin position="370"/>
        <end position="387"/>
    </location>
</feature>
<reference evidence="7 8" key="1">
    <citation type="submission" date="2021-03" db="EMBL/GenBank/DDBJ databases">
        <title>Sequencing the genomes of 1000 actinobacteria strains.</title>
        <authorList>
            <person name="Klenk H.-P."/>
        </authorList>
    </citation>
    <scope>NUCLEOTIDE SEQUENCE [LARGE SCALE GENOMIC DNA]</scope>
    <source>
        <strain evidence="7 8">DSM 44580</strain>
    </source>
</reference>
<organism evidence="7 8">
    <name type="scientific">Crossiella equi</name>
    <dbReference type="NCBI Taxonomy" id="130796"/>
    <lineage>
        <taxon>Bacteria</taxon>
        <taxon>Bacillati</taxon>
        <taxon>Actinomycetota</taxon>
        <taxon>Actinomycetes</taxon>
        <taxon>Pseudonocardiales</taxon>
        <taxon>Pseudonocardiaceae</taxon>
        <taxon>Crossiella</taxon>
    </lineage>
</organism>
<dbReference type="Pfam" id="PF07690">
    <property type="entry name" value="MFS_1"/>
    <property type="match status" value="2"/>
</dbReference>